<dbReference type="Proteomes" id="UP000176850">
    <property type="component" value="Unassembled WGS sequence"/>
</dbReference>
<dbReference type="SUPFAM" id="SSF52540">
    <property type="entry name" value="P-loop containing nucleoside triphosphate hydrolases"/>
    <property type="match status" value="1"/>
</dbReference>
<dbReference type="NCBIfam" id="NF008956">
    <property type="entry name" value="PRK12299.1"/>
    <property type="match status" value="1"/>
</dbReference>
<reference evidence="10 11" key="1">
    <citation type="journal article" date="2016" name="Nat. Commun.">
        <title>Thousands of microbial genomes shed light on interconnected biogeochemical processes in an aquifer system.</title>
        <authorList>
            <person name="Anantharaman K."/>
            <person name="Brown C.T."/>
            <person name="Hug L.A."/>
            <person name="Sharon I."/>
            <person name="Castelle C.J."/>
            <person name="Probst A.J."/>
            <person name="Thomas B.C."/>
            <person name="Singh A."/>
            <person name="Wilkins M.J."/>
            <person name="Karaoz U."/>
            <person name="Brodie E.L."/>
            <person name="Williams K.H."/>
            <person name="Hubbard S.S."/>
            <person name="Banfield J.F."/>
        </authorList>
    </citation>
    <scope>NUCLEOTIDE SEQUENCE [LARGE SCALE GENOMIC DNA]</scope>
</reference>
<dbReference type="PROSITE" id="PS51883">
    <property type="entry name" value="OBG"/>
    <property type="match status" value="1"/>
</dbReference>
<comment type="caution">
    <text evidence="10">The sequence shown here is derived from an EMBL/GenBank/DDBJ whole genome shotgun (WGS) entry which is preliminary data.</text>
</comment>
<dbReference type="SUPFAM" id="SSF82051">
    <property type="entry name" value="Obg GTP-binding protein N-terminal domain"/>
    <property type="match status" value="1"/>
</dbReference>
<keyword evidence="2 7" id="KW-0963">Cytoplasm</keyword>
<name>A0A1F7GKA8_9BACT</name>
<dbReference type="PIRSF" id="PIRSF002401">
    <property type="entry name" value="GTP_bd_Obg/CgtA"/>
    <property type="match status" value="1"/>
</dbReference>
<dbReference type="InterPro" id="IPR006074">
    <property type="entry name" value="GTP1-OBG_CS"/>
</dbReference>
<feature type="binding site" evidence="7">
    <location>
        <position position="171"/>
    </location>
    <ligand>
        <name>Mg(2+)</name>
        <dbReference type="ChEBI" id="CHEBI:18420"/>
    </ligand>
</feature>
<sequence length="318" mass="34173">MLIDEVQIDVHAGNGGHGSVSFRREKFVPKGGPDGGNGGKGGDIYFIGVSDLGALLQFQSKKEIRADDGKPGTAKKCEGHGGADLLIRIPIGTSVLDLLTNKTVEIETVDQKVLIAKGGWGGKGNFELRSASNQTPMSALPGKPGAFTTLLLNLRFIADVGFIGLPNAGKSSLLNALTNAHAKIGNYPFTTLEPNLGKMDHLILADIPGLIEGAHNGKGLGTKFLKHISKTKLLVHCIDSSSEDVLGDYKTIRKELEEHDESLLSKPEIIVLTKSDLVDKKEMKKKVTALKKLKKEILVCSVLDDEELKILKQKILTI</sequence>
<dbReference type="PANTHER" id="PTHR11702">
    <property type="entry name" value="DEVELOPMENTALLY REGULATED GTP-BINDING PROTEIN-RELATED"/>
    <property type="match status" value="1"/>
</dbReference>
<dbReference type="GO" id="GO:0000287">
    <property type="term" value="F:magnesium ion binding"/>
    <property type="evidence" value="ECO:0007669"/>
    <property type="project" value="InterPro"/>
</dbReference>
<evidence type="ECO:0000256" key="6">
    <source>
        <dbReference type="ARBA" id="ARBA00023134"/>
    </source>
</evidence>
<dbReference type="Gene3D" id="3.40.50.300">
    <property type="entry name" value="P-loop containing nucleotide triphosphate hydrolases"/>
    <property type="match status" value="1"/>
</dbReference>
<dbReference type="Pfam" id="PF01926">
    <property type="entry name" value="MMR_HSR1"/>
    <property type="match status" value="1"/>
</dbReference>
<feature type="domain" description="OBG-type G" evidence="8">
    <location>
        <begin position="158"/>
        <end position="318"/>
    </location>
</feature>
<proteinExistence type="inferred from homology"/>
<comment type="cofactor">
    <cofactor evidence="7">
        <name>Mg(2+)</name>
        <dbReference type="ChEBI" id="CHEBI:18420"/>
    </cofactor>
</comment>
<feature type="domain" description="Obg" evidence="9">
    <location>
        <begin position="1"/>
        <end position="157"/>
    </location>
</feature>
<dbReference type="EC" id="3.6.5.-" evidence="7"/>
<feature type="binding site" evidence="7">
    <location>
        <begin position="206"/>
        <end position="209"/>
    </location>
    <ligand>
        <name>GTP</name>
        <dbReference type="ChEBI" id="CHEBI:37565"/>
    </ligand>
</feature>
<keyword evidence="4 7" id="KW-0378">Hydrolase</keyword>
<dbReference type="InterPro" id="IPR036726">
    <property type="entry name" value="GTP1_OBG_dom_sf"/>
</dbReference>
<dbReference type="GO" id="GO:0042254">
    <property type="term" value="P:ribosome biogenesis"/>
    <property type="evidence" value="ECO:0007669"/>
    <property type="project" value="UniProtKB-UniRule"/>
</dbReference>
<dbReference type="Gene3D" id="2.70.210.12">
    <property type="entry name" value="GTP1/OBG domain"/>
    <property type="match status" value="1"/>
</dbReference>
<organism evidence="10 11">
    <name type="scientific">Candidatus Roizmanbacteria bacterium RIFCSPHIGHO2_01_FULL_39_24</name>
    <dbReference type="NCBI Taxonomy" id="1802032"/>
    <lineage>
        <taxon>Bacteria</taxon>
        <taxon>Candidatus Roizmaniibacteriota</taxon>
    </lineage>
</organism>
<protein>
    <recommendedName>
        <fullName evidence="7">GTPase Obg</fullName>
        <ecNumber evidence="7">3.6.5.-</ecNumber>
    </recommendedName>
    <alternativeName>
        <fullName evidence="7">GTP-binding protein Obg</fullName>
    </alternativeName>
</protein>
<dbReference type="AlphaFoldDB" id="A0A1F7GKA8"/>
<dbReference type="PROSITE" id="PS00905">
    <property type="entry name" value="GTP1_OBG"/>
    <property type="match status" value="1"/>
</dbReference>
<dbReference type="EMBL" id="MFZH01000012">
    <property type="protein sequence ID" value="OGK19371.1"/>
    <property type="molecule type" value="Genomic_DNA"/>
</dbReference>
<dbReference type="HAMAP" id="MF_01454">
    <property type="entry name" value="GTPase_Obg"/>
    <property type="match status" value="1"/>
</dbReference>
<comment type="similarity">
    <text evidence="1 7">Belongs to the TRAFAC class OBG-HflX-like GTPase superfamily. OBG GTPase family.</text>
</comment>
<dbReference type="FunFam" id="2.70.210.12:FF:000001">
    <property type="entry name" value="GTPase Obg"/>
    <property type="match status" value="1"/>
</dbReference>
<dbReference type="NCBIfam" id="TIGR02729">
    <property type="entry name" value="Obg_CgtA"/>
    <property type="match status" value="1"/>
</dbReference>
<evidence type="ECO:0000256" key="3">
    <source>
        <dbReference type="ARBA" id="ARBA00022741"/>
    </source>
</evidence>
<evidence type="ECO:0000313" key="11">
    <source>
        <dbReference type="Proteomes" id="UP000176850"/>
    </source>
</evidence>
<evidence type="ECO:0000256" key="7">
    <source>
        <dbReference type="HAMAP-Rule" id="MF_01454"/>
    </source>
</evidence>
<gene>
    <name evidence="7" type="primary">obg</name>
    <name evidence="10" type="ORF">A2799_02530</name>
</gene>
<dbReference type="InterPro" id="IPR027417">
    <property type="entry name" value="P-loop_NTPase"/>
</dbReference>
<comment type="subcellular location">
    <subcellularLocation>
        <location evidence="7">Cytoplasm</location>
    </subcellularLocation>
</comment>
<dbReference type="GO" id="GO:0005737">
    <property type="term" value="C:cytoplasm"/>
    <property type="evidence" value="ECO:0007669"/>
    <property type="project" value="UniProtKB-SubCell"/>
</dbReference>
<dbReference type="InterPro" id="IPR031167">
    <property type="entry name" value="G_OBG"/>
</dbReference>
<feature type="binding site" evidence="7">
    <location>
        <begin position="301"/>
        <end position="303"/>
    </location>
    <ligand>
        <name>GTP</name>
        <dbReference type="ChEBI" id="CHEBI:37565"/>
    </ligand>
</feature>
<dbReference type="InterPro" id="IPR006073">
    <property type="entry name" value="GTP-bd"/>
</dbReference>
<feature type="binding site" evidence="7">
    <location>
        <begin position="273"/>
        <end position="276"/>
    </location>
    <ligand>
        <name>GTP</name>
        <dbReference type="ChEBI" id="CHEBI:37565"/>
    </ligand>
</feature>
<dbReference type="InterPro" id="IPR045086">
    <property type="entry name" value="OBG_GTPase"/>
</dbReference>
<accession>A0A1F7GKA8</accession>
<keyword evidence="7" id="KW-0479">Metal-binding</keyword>
<dbReference type="PRINTS" id="PR00326">
    <property type="entry name" value="GTP1OBG"/>
</dbReference>
<evidence type="ECO:0000256" key="1">
    <source>
        <dbReference type="ARBA" id="ARBA00007699"/>
    </source>
</evidence>
<comment type="function">
    <text evidence="7">An essential GTPase which binds GTP, GDP and possibly (p)ppGpp with moderate affinity, with high nucleotide exchange rates and a fairly low GTP hydrolysis rate. Plays a role in control of the cell cycle, stress response, ribosome biogenesis and in those bacteria that undergo differentiation, in morphogenesis control.</text>
</comment>
<dbReference type="GO" id="GO:0003924">
    <property type="term" value="F:GTPase activity"/>
    <property type="evidence" value="ECO:0007669"/>
    <property type="project" value="UniProtKB-UniRule"/>
</dbReference>
<evidence type="ECO:0000256" key="5">
    <source>
        <dbReference type="ARBA" id="ARBA00022842"/>
    </source>
</evidence>
<evidence type="ECO:0000259" key="9">
    <source>
        <dbReference type="PROSITE" id="PS51883"/>
    </source>
</evidence>
<dbReference type="PROSITE" id="PS51710">
    <property type="entry name" value="G_OBG"/>
    <property type="match status" value="1"/>
</dbReference>
<feature type="binding site" evidence="7">
    <location>
        <position position="191"/>
    </location>
    <ligand>
        <name>Mg(2+)</name>
        <dbReference type="ChEBI" id="CHEBI:18420"/>
    </ligand>
</feature>
<comment type="subunit">
    <text evidence="7">Monomer.</text>
</comment>
<dbReference type="GO" id="GO:0005525">
    <property type="term" value="F:GTP binding"/>
    <property type="evidence" value="ECO:0007669"/>
    <property type="project" value="UniProtKB-UniRule"/>
</dbReference>
<keyword evidence="5 7" id="KW-0460">Magnesium</keyword>
<dbReference type="InterPro" id="IPR006169">
    <property type="entry name" value="GTP1_OBG_dom"/>
</dbReference>
<keyword evidence="6 7" id="KW-0342">GTP-binding</keyword>
<feature type="binding site" evidence="7">
    <location>
        <begin position="164"/>
        <end position="171"/>
    </location>
    <ligand>
        <name>GTP</name>
        <dbReference type="ChEBI" id="CHEBI:37565"/>
    </ligand>
</feature>
<evidence type="ECO:0000259" key="8">
    <source>
        <dbReference type="PROSITE" id="PS51710"/>
    </source>
</evidence>
<dbReference type="Pfam" id="PF01018">
    <property type="entry name" value="GTP1_OBG"/>
    <property type="match status" value="1"/>
</dbReference>
<keyword evidence="3 7" id="KW-0547">Nucleotide-binding</keyword>
<evidence type="ECO:0000313" key="10">
    <source>
        <dbReference type="EMBL" id="OGK19371.1"/>
    </source>
</evidence>
<feature type="binding site" evidence="7">
    <location>
        <begin position="189"/>
        <end position="193"/>
    </location>
    <ligand>
        <name>GTP</name>
        <dbReference type="ChEBI" id="CHEBI:37565"/>
    </ligand>
</feature>
<dbReference type="CDD" id="cd01898">
    <property type="entry name" value="Obg"/>
    <property type="match status" value="1"/>
</dbReference>
<evidence type="ECO:0000256" key="2">
    <source>
        <dbReference type="ARBA" id="ARBA00022490"/>
    </source>
</evidence>
<dbReference type="InterPro" id="IPR014100">
    <property type="entry name" value="GTP-bd_Obg/CgtA"/>
</dbReference>
<dbReference type="PANTHER" id="PTHR11702:SF31">
    <property type="entry name" value="MITOCHONDRIAL RIBOSOME-ASSOCIATED GTPASE 2"/>
    <property type="match status" value="1"/>
</dbReference>
<evidence type="ECO:0000256" key="4">
    <source>
        <dbReference type="ARBA" id="ARBA00022801"/>
    </source>
</evidence>